<gene>
    <name evidence="1" type="ORF">X560_0908</name>
</gene>
<dbReference type="PATRIC" id="fig|1430899.3.peg.938"/>
<dbReference type="EMBL" id="AZHO01000011">
    <property type="protein sequence ID" value="KMT59982.1"/>
    <property type="molecule type" value="Genomic_DNA"/>
</dbReference>
<keyword evidence="2" id="KW-1185">Reference proteome</keyword>
<evidence type="ECO:0000313" key="2">
    <source>
        <dbReference type="Proteomes" id="UP000052258"/>
    </source>
</evidence>
<accession>A0A0J8GB83</accession>
<comment type="caution">
    <text evidence="1">The sequence shown here is derived from an EMBL/GenBank/DDBJ whole genome shotgun (WGS) entry which is preliminary data.</text>
</comment>
<protein>
    <submittedName>
        <fullName evidence="1">Uncharacterized protein</fullName>
    </submittedName>
</protein>
<sequence length="38" mass="4285">MFLSKAQRCLNEYLYIVRALFSIFSVAGDKSALISVTE</sequence>
<evidence type="ECO:0000313" key="1">
    <source>
        <dbReference type="EMBL" id="KMT59982.1"/>
    </source>
</evidence>
<dbReference type="AlphaFoldDB" id="A0A0J8GB83"/>
<proteinExistence type="predicted"/>
<name>A0A0J8GB83_9LIST</name>
<organism evidence="1 2">
    <name type="scientific">Listeria fleischmannii 1991</name>
    <dbReference type="NCBI Taxonomy" id="1430899"/>
    <lineage>
        <taxon>Bacteria</taxon>
        <taxon>Bacillati</taxon>
        <taxon>Bacillota</taxon>
        <taxon>Bacilli</taxon>
        <taxon>Bacillales</taxon>
        <taxon>Listeriaceae</taxon>
        <taxon>Listeria</taxon>
    </lineage>
</organism>
<reference evidence="1 2" key="1">
    <citation type="journal article" date="2015" name="Genome Biol. Evol.">
        <title>Comparative Genomics of Listeria Sensu Lato: Genus-Wide Differences in Evolutionary Dynamics and the Progressive Gain of Complex, Potentially Pathogenicity-Related Traits through Lateral Gene Transfer.</title>
        <authorList>
            <person name="Chiara M."/>
            <person name="Caruso M."/>
            <person name="D'Erchia A.M."/>
            <person name="Manzari C."/>
            <person name="Fraccalvieri R."/>
            <person name="Goffredo E."/>
            <person name="Latorre L."/>
            <person name="Miccolupo A."/>
            <person name="Padalino I."/>
            <person name="Santagada G."/>
            <person name="Chiocco D."/>
            <person name="Pesole G."/>
            <person name="Horner D.S."/>
            <person name="Parisi A."/>
        </authorList>
    </citation>
    <scope>NUCLEOTIDE SEQUENCE [LARGE SCALE GENOMIC DNA]</scope>
    <source>
        <strain evidence="1 2">1991</strain>
    </source>
</reference>
<dbReference type="Proteomes" id="UP000052258">
    <property type="component" value="Unassembled WGS sequence"/>
</dbReference>